<evidence type="ECO:0000313" key="5">
    <source>
        <dbReference type="EMBL" id="KAL2547422.1"/>
    </source>
</evidence>
<dbReference type="InterPro" id="IPR038765">
    <property type="entry name" value="Papain-like_cys_pep_sf"/>
</dbReference>
<gene>
    <name evidence="5" type="ORF">Fot_08952</name>
</gene>
<dbReference type="Pfam" id="PF02902">
    <property type="entry name" value="Peptidase_C48"/>
    <property type="match status" value="1"/>
</dbReference>
<dbReference type="EMBL" id="JBFOLJ010000003">
    <property type="protein sequence ID" value="KAL2547422.1"/>
    <property type="molecule type" value="Genomic_DNA"/>
</dbReference>
<evidence type="ECO:0000259" key="4">
    <source>
        <dbReference type="PROSITE" id="PS50600"/>
    </source>
</evidence>
<reference evidence="6" key="1">
    <citation type="submission" date="2024-07" db="EMBL/GenBank/DDBJ databases">
        <title>Two chromosome-level genome assemblies of Korean endemic species Abeliophyllum distichum and Forsythia ovata (Oleaceae).</title>
        <authorList>
            <person name="Jang H."/>
        </authorList>
    </citation>
    <scope>NUCLEOTIDE SEQUENCE [LARGE SCALE GENOMIC DNA]</scope>
</reference>
<dbReference type="GO" id="GO:0008233">
    <property type="term" value="F:peptidase activity"/>
    <property type="evidence" value="ECO:0007669"/>
    <property type="project" value="UniProtKB-KW"/>
</dbReference>
<keyword evidence="6" id="KW-1185">Reference proteome</keyword>
<protein>
    <submittedName>
        <fullName evidence="5">Ulp1 protease family</fullName>
    </submittedName>
</protein>
<feature type="domain" description="Ubiquitin-like protease family profile" evidence="4">
    <location>
        <begin position="1"/>
        <end position="240"/>
    </location>
</feature>
<keyword evidence="3" id="KW-0378">Hydrolase</keyword>
<name>A0ABD1WCM8_9LAMI</name>
<dbReference type="GO" id="GO:0006508">
    <property type="term" value="P:proteolysis"/>
    <property type="evidence" value="ECO:0007669"/>
    <property type="project" value="UniProtKB-KW"/>
</dbReference>
<dbReference type="InterPro" id="IPR003653">
    <property type="entry name" value="Peptidase_C48_C"/>
</dbReference>
<evidence type="ECO:0000256" key="2">
    <source>
        <dbReference type="ARBA" id="ARBA00022670"/>
    </source>
</evidence>
<evidence type="ECO:0000256" key="1">
    <source>
        <dbReference type="ARBA" id="ARBA00005234"/>
    </source>
</evidence>
<comment type="similarity">
    <text evidence="1">Belongs to the peptidase C48 family.</text>
</comment>
<accession>A0ABD1WCM8</accession>
<dbReference type="PROSITE" id="PS50600">
    <property type="entry name" value="ULP_PROTEASE"/>
    <property type="match status" value="1"/>
</dbReference>
<organism evidence="5 6">
    <name type="scientific">Forsythia ovata</name>
    <dbReference type="NCBI Taxonomy" id="205694"/>
    <lineage>
        <taxon>Eukaryota</taxon>
        <taxon>Viridiplantae</taxon>
        <taxon>Streptophyta</taxon>
        <taxon>Embryophyta</taxon>
        <taxon>Tracheophyta</taxon>
        <taxon>Spermatophyta</taxon>
        <taxon>Magnoliopsida</taxon>
        <taxon>eudicotyledons</taxon>
        <taxon>Gunneridae</taxon>
        <taxon>Pentapetalae</taxon>
        <taxon>asterids</taxon>
        <taxon>lamiids</taxon>
        <taxon>Lamiales</taxon>
        <taxon>Oleaceae</taxon>
        <taxon>Forsythieae</taxon>
        <taxon>Forsythia</taxon>
    </lineage>
</organism>
<comment type="caution">
    <text evidence="5">The sequence shown here is derived from an EMBL/GenBank/DDBJ whole genome shotgun (WGS) entry which is preliminary data.</text>
</comment>
<keyword evidence="2 5" id="KW-0645">Protease</keyword>
<evidence type="ECO:0000313" key="6">
    <source>
        <dbReference type="Proteomes" id="UP001604277"/>
    </source>
</evidence>
<dbReference type="SUPFAM" id="SSF54001">
    <property type="entry name" value="Cysteine proteinases"/>
    <property type="match status" value="1"/>
</dbReference>
<dbReference type="Gene3D" id="1.10.418.20">
    <property type="match status" value="1"/>
</dbReference>
<dbReference type="Proteomes" id="UP001604277">
    <property type="component" value="Unassembled WGS sequence"/>
</dbReference>
<sequence length="322" mass="36405">MSAMQQELCYSNEESMKRMSEIVGIQQHISSDVTDTKTKMDSMTESIQQIQKTLNDIGPKQSDCQMIVPTNTPIIASNETGTIPAASVEITPAAPLKRISKPGRCLLSPYLPNDGSSPDSASKLSDDTIVFKEELAPCDDSDIFTFDDLFNKGYKPHNKNKFSDTDNVIDPPFQFGTIPVCMKIWWHALMDTYSSLSDTPKSTTDKEILQKLSIQIVKDIPQQENGHDCGVFVMQYLEYLLYNKLRSMPEPFNTKMDRHDLAVQLYKHGKDRRQCKHDKKKLEMSFNNHDISCKSFMFCDRSKAGRCMCGAKTLKPAKTSND</sequence>
<evidence type="ECO:0000256" key="3">
    <source>
        <dbReference type="ARBA" id="ARBA00022801"/>
    </source>
</evidence>
<dbReference type="AlphaFoldDB" id="A0ABD1WCM8"/>
<proteinExistence type="inferred from homology"/>